<dbReference type="AlphaFoldDB" id="A0A1I5NL23"/>
<dbReference type="Proteomes" id="UP000242243">
    <property type="component" value="Unassembled WGS sequence"/>
</dbReference>
<accession>A0A1I5NL23</accession>
<organism evidence="1 2">
    <name type="scientific">Halolactibacillus halophilus</name>
    <dbReference type="NCBI Taxonomy" id="306540"/>
    <lineage>
        <taxon>Bacteria</taxon>
        <taxon>Bacillati</taxon>
        <taxon>Bacillota</taxon>
        <taxon>Bacilli</taxon>
        <taxon>Bacillales</taxon>
        <taxon>Bacillaceae</taxon>
        <taxon>Halolactibacillus</taxon>
    </lineage>
</organism>
<protein>
    <submittedName>
        <fullName evidence="1">Uncharacterized protein</fullName>
    </submittedName>
</protein>
<sequence length="157" mass="18434">MGMKTIFSNRLYKHKIDHDFVMSMAHILRVFNQAKHFRYQAEVRELRGSKAKSSVSIHQRLKQRYGLNDYYANSAVQEGRALLSAQKELKNVYMRNKKEQISAIKRKIKATKARLTTLQKIKGSFVKGTPLFNKTSREQQKGAFFVVTYKYSTRLFY</sequence>
<evidence type="ECO:0000313" key="1">
    <source>
        <dbReference type="EMBL" id="SFP22330.1"/>
    </source>
</evidence>
<proteinExistence type="predicted"/>
<dbReference type="EMBL" id="FOXC01000010">
    <property type="protein sequence ID" value="SFP22330.1"/>
    <property type="molecule type" value="Genomic_DNA"/>
</dbReference>
<evidence type="ECO:0000313" key="2">
    <source>
        <dbReference type="Proteomes" id="UP000242243"/>
    </source>
</evidence>
<gene>
    <name evidence="1" type="ORF">SAMN05421839_1101</name>
</gene>
<reference evidence="1 2" key="1">
    <citation type="submission" date="2016-10" db="EMBL/GenBank/DDBJ databases">
        <authorList>
            <person name="de Groot N.N."/>
        </authorList>
    </citation>
    <scope>NUCLEOTIDE SEQUENCE [LARGE SCALE GENOMIC DNA]</scope>
    <source>
        <strain evidence="1 2">DSM 17073</strain>
    </source>
</reference>
<feature type="non-terminal residue" evidence="1">
    <location>
        <position position="157"/>
    </location>
</feature>
<name>A0A1I5NL23_9BACI</name>